<dbReference type="Proteomes" id="UP000276309">
    <property type="component" value="Chromosome"/>
</dbReference>
<proteinExistence type="predicted"/>
<name>A0A3G2L788_9FLAO</name>
<organism evidence="1 2">
    <name type="scientific">Euzebyella marina</name>
    <dbReference type="NCBI Taxonomy" id="1761453"/>
    <lineage>
        <taxon>Bacteria</taxon>
        <taxon>Pseudomonadati</taxon>
        <taxon>Bacteroidota</taxon>
        <taxon>Flavobacteriia</taxon>
        <taxon>Flavobacteriales</taxon>
        <taxon>Flavobacteriaceae</taxon>
        <taxon>Euzebyella</taxon>
    </lineage>
</organism>
<dbReference type="OrthoDB" id="1446828at2"/>
<accession>A0A3G2L788</accession>
<keyword evidence="2" id="KW-1185">Reference proteome</keyword>
<dbReference type="RefSeq" id="WP_121849130.1">
    <property type="nucleotide sequence ID" value="NZ_CP032050.1"/>
</dbReference>
<reference evidence="1 2" key="1">
    <citation type="submission" date="2018-08" db="EMBL/GenBank/DDBJ databases">
        <title>The reduced genetic potential of extracellular carbohydrate catabolism in Euzebyella marina RN62, a Flavobacteriia bacterium isolated from the hadal water.</title>
        <authorList>
            <person name="Xue C."/>
        </authorList>
    </citation>
    <scope>NUCLEOTIDE SEQUENCE [LARGE SCALE GENOMIC DNA]</scope>
    <source>
        <strain evidence="1 2">RN62</strain>
    </source>
</reference>
<dbReference type="KEGG" id="emar:D1013_12405"/>
<evidence type="ECO:0000313" key="2">
    <source>
        <dbReference type="Proteomes" id="UP000276309"/>
    </source>
</evidence>
<protein>
    <submittedName>
        <fullName evidence="1">Uncharacterized protein</fullName>
    </submittedName>
</protein>
<dbReference type="AlphaFoldDB" id="A0A3G2L788"/>
<dbReference type="EMBL" id="CP032050">
    <property type="protein sequence ID" value="AYN68115.1"/>
    <property type="molecule type" value="Genomic_DNA"/>
</dbReference>
<gene>
    <name evidence="1" type="ORF">D1013_12405</name>
</gene>
<evidence type="ECO:0000313" key="1">
    <source>
        <dbReference type="EMBL" id="AYN68115.1"/>
    </source>
</evidence>
<sequence>MKKLIFKGICLVMAFTAGNVALQAQEQSKKEHEVTKYTVMERFEPQMILTPEERINLKEERVADMRRTRDIVDTLDISERKRERLLQDIIDQPYSARLSKTMAKLEFEDEDSQQ</sequence>